<dbReference type="InterPro" id="IPR023346">
    <property type="entry name" value="Lysozyme-like_dom_sf"/>
</dbReference>
<evidence type="ECO:0000259" key="5">
    <source>
        <dbReference type="Pfam" id="PF01464"/>
    </source>
</evidence>
<accession>A0ABU0MUU4</accession>
<evidence type="ECO:0000256" key="3">
    <source>
        <dbReference type="ARBA" id="ARBA00022729"/>
    </source>
</evidence>
<dbReference type="RefSeq" id="WP_307354596.1">
    <property type="nucleotide sequence ID" value="NZ_JAGINO010000036.1"/>
</dbReference>
<protein>
    <submittedName>
        <fullName evidence="6">Soluble lytic murein transglycosylase-like protein</fullName>
    </submittedName>
</protein>
<organism evidence="6 7">
    <name type="scientific">Azospirillum picis</name>
    <dbReference type="NCBI Taxonomy" id="488438"/>
    <lineage>
        <taxon>Bacteria</taxon>
        <taxon>Pseudomonadati</taxon>
        <taxon>Pseudomonadota</taxon>
        <taxon>Alphaproteobacteria</taxon>
        <taxon>Rhodospirillales</taxon>
        <taxon>Azospirillaceae</taxon>
        <taxon>Azospirillum</taxon>
    </lineage>
</organism>
<comment type="similarity">
    <text evidence="2">Belongs to the virb1 family.</text>
</comment>
<comment type="similarity">
    <text evidence="1">Belongs to the transglycosylase Slt family.</text>
</comment>
<dbReference type="InterPro" id="IPR000189">
    <property type="entry name" value="Transglyc_AS"/>
</dbReference>
<feature type="compositionally biased region" description="Acidic residues" evidence="4">
    <location>
        <begin position="771"/>
        <end position="780"/>
    </location>
</feature>
<feature type="region of interest" description="Disordered" evidence="4">
    <location>
        <begin position="36"/>
        <end position="91"/>
    </location>
</feature>
<feature type="compositionally biased region" description="Pro residues" evidence="4">
    <location>
        <begin position="37"/>
        <end position="49"/>
    </location>
</feature>
<reference evidence="6 7" key="1">
    <citation type="submission" date="2023-07" db="EMBL/GenBank/DDBJ databases">
        <title>Genomic Encyclopedia of Type Strains, Phase IV (KMG-IV): sequencing the most valuable type-strain genomes for metagenomic binning, comparative biology and taxonomic classification.</title>
        <authorList>
            <person name="Goeker M."/>
        </authorList>
    </citation>
    <scope>NUCLEOTIDE SEQUENCE [LARGE SCALE GENOMIC DNA]</scope>
    <source>
        <strain evidence="6 7">DSM 19922</strain>
    </source>
</reference>
<evidence type="ECO:0000313" key="7">
    <source>
        <dbReference type="Proteomes" id="UP001244552"/>
    </source>
</evidence>
<dbReference type="Pfam" id="PF01464">
    <property type="entry name" value="SLT"/>
    <property type="match status" value="1"/>
</dbReference>
<gene>
    <name evidence="6" type="ORF">QO018_005993</name>
</gene>
<name>A0ABU0MUU4_9PROT</name>
<dbReference type="InterPro" id="IPR008939">
    <property type="entry name" value="Lytic_TGlycosylase_superhlx_U"/>
</dbReference>
<dbReference type="InterPro" id="IPR008258">
    <property type="entry name" value="Transglycosylase_SLT_dom_1"/>
</dbReference>
<evidence type="ECO:0000256" key="4">
    <source>
        <dbReference type="SAM" id="MobiDB-lite"/>
    </source>
</evidence>
<feature type="compositionally biased region" description="Low complexity" evidence="4">
    <location>
        <begin position="731"/>
        <end position="767"/>
    </location>
</feature>
<dbReference type="CDD" id="cd13401">
    <property type="entry name" value="Slt70-like"/>
    <property type="match status" value="1"/>
</dbReference>
<feature type="region of interest" description="Disordered" evidence="4">
    <location>
        <begin position="685"/>
        <end position="780"/>
    </location>
</feature>
<dbReference type="Gene3D" id="1.10.530.10">
    <property type="match status" value="1"/>
</dbReference>
<dbReference type="EMBL" id="JAUSVU010000038">
    <property type="protein sequence ID" value="MDQ0537094.1"/>
    <property type="molecule type" value="Genomic_DNA"/>
</dbReference>
<feature type="domain" description="Transglycosylase SLT" evidence="5">
    <location>
        <begin position="511"/>
        <end position="615"/>
    </location>
</feature>
<dbReference type="Gene3D" id="1.25.20.10">
    <property type="entry name" value="Bacterial muramidases"/>
    <property type="match status" value="1"/>
</dbReference>
<sequence>MLGLAVAYTLGPDGAVGLRPACAALIIHAPDGHAVVPPGPDSVPDPSFPPLEQGASPDHETTAGAAPGEPEATDAAVQATPDAGDPEAAGPGVAIADMPLLLATDAYARTVQLGEEDAERYRRIFALQERADWSGADAEMEKLTDRRLVGYVLRQRYLHPDRRAAYEELARWMQEYGDLAGAERIHGLAQKRQPAGQRAPKPPRGAERVRLVGSLERLGGLRTVAAGDESDGEDGDSVTVAPRSRTVTRARSDRAAVARVEELLRGGRTAQALSLLGQDDFGGRLDPVQYDATRSRIAAALYYSGESAQALTLASASAARSGEMLPEAHWIAGLAAWRMQQVDRAARHFRAMAEAAPRSPWKAAAADYWAARALTRKGKTDEAAAHLAAAARYPHTFYGLIALRTLDRLGEVRWQAPDLSGRQLSALAATLAGARAIALMQAGQRELAGLELQRVDPQGDRLVEQAMVALADRAGLPTLSLRLGNAVAGPDGAPYAAALYPLPSWKPRDGFAIDRALVFAVMRQESRFDPRLVSSAGATGLMQILPSTAQHVQERNADIGREDAGRDALFDPARNMELGQRYLSELLGMPDIDGSLFLAAAAYNAGPGTLLRWRRDLSDISDPLLFIESLPFGETRDYVEKVMANFWIYRLRLGQETASLDAVAEGKWPVYTAVEARRTQVAAQPDILPPVKPTAPVASPTTMPATMPAATTPAAAPPAAPSPDASPPDAGPAAGPVAEAVAEVPAASEASAGSSAAAEQPSGGSSPEPVAEQEDAVPIP</sequence>
<feature type="compositionally biased region" description="Low complexity" evidence="4">
    <location>
        <begin position="694"/>
        <end position="714"/>
    </location>
</feature>
<comment type="caution">
    <text evidence="6">The sequence shown here is derived from an EMBL/GenBank/DDBJ whole genome shotgun (WGS) entry which is preliminary data.</text>
</comment>
<keyword evidence="3" id="KW-0732">Signal</keyword>
<dbReference type="Proteomes" id="UP001244552">
    <property type="component" value="Unassembled WGS sequence"/>
</dbReference>
<keyword evidence="7" id="KW-1185">Reference proteome</keyword>
<evidence type="ECO:0000313" key="6">
    <source>
        <dbReference type="EMBL" id="MDQ0537094.1"/>
    </source>
</evidence>
<dbReference type="PANTHER" id="PTHR37423">
    <property type="entry name" value="SOLUBLE LYTIC MUREIN TRANSGLYCOSYLASE-RELATED"/>
    <property type="match status" value="1"/>
</dbReference>
<dbReference type="SUPFAM" id="SSF53955">
    <property type="entry name" value="Lysozyme-like"/>
    <property type="match status" value="1"/>
</dbReference>
<evidence type="ECO:0000256" key="2">
    <source>
        <dbReference type="ARBA" id="ARBA00009387"/>
    </source>
</evidence>
<dbReference type="PANTHER" id="PTHR37423:SF2">
    <property type="entry name" value="MEMBRANE-BOUND LYTIC MUREIN TRANSGLYCOSYLASE C"/>
    <property type="match status" value="1"/>
</dbReference>
<proteinExistence type="inferred from homology"/>
<dbReference type="PROSITE" id="PS00922">
    <property type="entry name" value="TRANSGLYCOSYLASE"/>
    <property type="match status" value="1"/>
</dbReference>
<dbReference type="SUPFAM" id="SSF48435">
    <property type="entry name" value="Bacterial muramidases"/>
    <property type="match status" value="1"/>
</dbReference>
<evidence type="ECO:0000256" key="1">
    <source>
        <dbReference type="ARBA" id="ARBA00007734"/>
    </source>
</evidence>
<feature type="compositionally biased region" description="Pro residues" evidence="4">
    <location>
        <begin position="715"/>
        <end position="730"/>
    </location>
</feature>